<evidence type="ECO:0000256" key="1">
    <source>
        <dbReference type="SAM" id="Phobius"/>
    </source>
</evidence>
<keyword evidence="1" id="KW-0812">Transmembrane</keyword>
<protein>
    <submittedName>
        <fullName evidence="2">Phosphate transport system permease protein PstC (TC 3.A.1.7.1)</fullName>
    </submittedName>
</protein>
<evidence type="ECO:0000313" key="2">
    <source>
        <dbReference type="EMBL" id="SMS14934.1"/>
    </source>
</evidence>
<evidence type="ECO:0000313" key="3">
    <source>
        <dbReference type="Proteomes" id="UP000195412"/>
    </source>
</evidence>
<feature type="transmembrane region" description="Helical" evidence="1">
    <location>
        <begin position="6"/>
        <end position="28"/>
    </location>
</feature>
<organism evidence="2 3">
    <name type="scientific">Levilactobacillus zymae</name>
    <dbReference type="NCBI Taxonomy" id="267363"/>
    <lineage>
        <taxon>Bacteria</taxon>
        <taxon>Bacillati</taxon>
        <taxon>Bacillota</taxon>
        <taxon>Bacilli</taxon>
        <taxon>Lactobacillales</taxon>
        <taxon>Lactobacillaceae</taxon>
        <taxon>Levilactobacillus</taxon>
    </lineage>
</organism>
<dbReference type="AlphaFoldDB" id="A0A1Y6K319"/>
<dbReference type="KEGG" id="lzy:LZ3411_1884"/>
<keyword evidence="1" id="KW-0472">Membrane</keyword>
<proteinExistence type="predicted"/>
<keyword evidence="1" id="KW-1133">Transmembrane helix</keyword>
<reference evidence="3" key="1">
    <citation type="submission" date="2017-05" db="EMBL/GenBank/DDBJ databases">
        <authorList>
            <person name="Papadimitriou K."/>
        </authorList>
    </citation>
    <scope>NUCLEOTIDE SEQUENCE [LARGE SCALE GENOMIC DNA]</scope>
    <source>
        <strain evidence="3">ACA-DC 3411</strain>
    </source>
</reference>
<sequence>MPNNALWSLALILLLMSLFFNALVRVIAKRGQLSHER</sequence>
<gene>
    <name evidence="2" type="ORF">LZ3411_1884</name>
</gene>
<dbReference type="EMBL" id="LT854705">
    <property type="protein sequence ID" value="SMS14934.1"/>
    <property type="molecule type" value="Genomic_DNA"/>
</dbReference>
<accession>A0A1Y6K319</accession>
<name>A0A1Y6K319_9LACO</name>
<dbReference type="Proteomes" id="UP000195412">
    <property type="component" value="Chromosome I"/>
</dbReference>